<reference evidence="7 8" key="2">
    <citation type="submission" date="2016-08" db="EMBL/GenBank/DDBJ databases">
        <title>Pervasive Adenine N6-methylation of Active Genes in Fungi.</title>
        <authorList>
            <consortium name="DOE Joint Genome Institute"/>
            <person name="Mondo S.J."/>
            <person name="Dannebaum R.O."/>
            <person name="Kuo R.C."/>
            <person name="Labutti K."/>
            <person name="Haridas S."/>
            <person name="Kuo A."/>
            <person name="Salamov A."/>
            <person name="Ahrendt S.R."/>
            <person name="Lipzen A."/>
            <person name="Sullivan W."/>
            <person name="Andreopoulos W.B."/>
            <person name="Clum A."/>
            <person name="Lindquist E."/>
            <person name="Daum C."/>
            <person name="Ramamoorthy G.K."/>
            <person name="Gryganskyi A."/>
            <person name="Culley D."/>
            <person name="Magnuson J.K."/>
            <person name="James T.Y."/>
            <person name="O'Malley M.A."/>
            <person name="Stajich J.E."/>
            <person name="Spatafora J.W."/>
            <person name="Visel A."/>
            <person name="Grigoriev I.V."/>
        </authorList>
    </citation>
    <scope>NUCLEOTIDE SEQUENCE [LARGE SCALE GENOMIC DNA]</scope>
    <source>
        <strain evidence="8">finn</strain>
    </source>
</reference>
<dbReference type="Pfam" id="PF00483">
    <property type="entry name" value="NTP_transferase"/>
    <property type="match status" value="1"/>
</dbReference>
<evidence type="ECO:0000256" key="1">
    <source>
        <dbReference type="ARBA" id="ARBA00004823"/>
    </source>
</evidence>
<dbReference type="SUPFAM" id="SSF53448">
    <property type="entry name" value="Nucleotide-diphospho-sugar transferases"/>
    <property type="match status" value="1"/>
</dbReference>
<dbReference type="CDD" id="cd06428">
    <property type="entry name" value="M1P_guanylylT_A_like_N"/>
    <property type="match status" value="1"/>
</dbReference>
<dbReference type="GO" id="GO:0005525">
    <property type="term" value="F:GTP binding"/>
    <property type="evidence" value="ECO:0007669"/>
    <property type="project" value="UniProtKB-KW"/>
</dbReference>
<dbReference type="InterPro" id="IPR005835">
    <property type="entry name" value="NTP_transferase_dom"/>
</dbReference>
<evidence type="ECO:0000313" key="7">
    <source>
        <dbReference type="EMBL" id="ORX56672.1"/>
    </source>
</evidence>
<organism evidence="7 8">
    <name type="scientific">Piromyces finnis</name>
    <dbReference type="NCBI Taxonomy" id="1754191"/>
    <lineage>
        <taxon>Eukaryota</taxon>
        <taxon>Fungi</taxon>
        <taxon>Fungi incertae sedis</taxon>
        <taxon>Chytridiomycota</taxon>
        <taxon>Chytridiomycota incertae sedis</taxon>
        <taxon>Neocallimastigomycetes</taxon>
        <taxon>Neocallimastigales</taxon>
        <taxon>Neocallimastigaceae</taxon>
        <taxon>Piromyces</taxon>
    </lineage>
</organism>
<evidence type="ECO:0000313" key="8">
    <source>
        <dbReference type="Proteomes" id="UP000193719"/>
    </source>
</evidence>
<dbReference type="PANTHER" id="PTHR22572">
    <property type="entry name" value="SUGAR-1-PHOSPHATE GUANYL TRANSFERASE"/>
    <property type="match status" value="1"/>
</dbReference>
<dbReference type="EMBL" id="MCFH01000007">
    <property type="protein sequence ID" value="ORX56672.1"/>
    <property type="molecule type" value="Genomic_DNA"/>
</dbReference>
<evidence type="ECO:0000256" key="2">
    <source>
        <dbReference type="ARBA" id="ARBA00007274"/>
    </source>
</evidence>
<dbReference type="InterPro" id="IPR050486">
    <property type="entry name" value="Mannose-1P_guanyltransferase"/>
</dbReference>
<proteinExistence type="inferred from homology"/>
<evidence type="ECO:0000259" key="6">
    <source>
        <dbReference type="Pfam" id="PF25087"/>
    </source>
</evidence>
<comment type="catalytic activity">
    <reaction evidence="4">
        <text>alpha-D-mannose 1-phosphate + GTP + H(+) = GDP-alpha-D-mannose + diphosphate</text>
        <dbReference type="Rhea" id="RHEA:15229"/>
        <dbReference type="ChEBI" id="CHEBI:15378"/>
        <dbReference type="ChEBI" id="CHEBI:33019"/>
        <dbReference type="ChEBI" id="CHEBI:37565"/>
        <dbReference type="ChEBI" id="CHEBI:57527"/>
        <dbReference type="ChEBI" id="CHEBI:58409"/>
        <dbReference type="EC" id="2.7.7.13"/>
    </reaction>
</comment>
<keyword evidence="8" id="KW-1185">Reference proteome</keyword>
<dbReference type="InterPro" id="IPR029044">
    <property type="entry name" value="Nucleotide-diphossugar_trans"/>
</dbReference>
<feature type="domain" description="Nucleotidyl transferase" evidence="5">
    <location>
        <begin position="5"/>
        <end position="213"/>
    </location>
</feature>
<dbReference type="Pfam" id="PF25087">
    <property type="entry name" value="GMPPB_C"/>
    <property type="match status" value="1"/>
</dbReference>
<dbReference type="GO" id="GO:0004475">
    <property type="term" value="F:mannose-1-phosphate guanylyltransferase (GTP) activity"/>
    <property type="evidence" value="ECO:0007669"/>
    <property type="project" value="UniProtKB-EC"/>
</dbReference>
<comment type="caution">
    <text evidence="7">The sequence shown here is derived from an EMBL/GenBank/DDBJ whole genome shotgun (WGS) entry which is preliminary data.</text>
</comment>
<name>A0A1Y1VI10_9FUNG</name>
<dbReference type="OrthoDB" id="285674at2759"/>
<dbReference type="AlphaFoldDB" id="A0A1Y1VI10"/>
<evidence type="ECO:0000256" key="4">
    <source>
        <dbReference type="ARBA" id="ARBA00047343"/>
    </source>
</evidence>
<feature type="domain" description="Mannose-1-phosphate guanyltransferase C-terminal" evidence="6">
    <location>
        <begin position="316"/>
        <end position="434"/>
    </location>
</feature>
<dbReference type="EC" id="2.7.7.13" evidence="3"/>
<comment type="pathway">
    <text evidence="1">Nucleotide-sugar biosynthesis; GDP-alpha-D-mannose biosynthesis; GDP-alpha-D-mannose from alpha-D-mannose 1-phosphate (GTP route): step 1/1.</text>
</comment>
<evidence type="ECO:0000259" key="5">
    <source>
        <dbReference type="Pfam" id="PF00483"/>
    </source>
</evidence>
<keyword evidence="7" id="KW-0808">Transferase</keyword>
<comment type="similarity">
    <text evidence="2">Belongs to the transferase hexapeptide repeat family.</text>
</comment>
<protein>
    <recommendedName>
        <fullName evidence="3">mannose-1-phosphate guanylyltransferase</fullName>
        <ecNumber evidence="3">2.7.7.13</ecNumber>
    </recommendedName>
</protein>
<dbReference type="InterPro" id="IPR056729">
    <property type="entry name" value="GMPPB_C"/>
</dbReference>
<evidence type="ECO:0000256" key="3">
    <source>
        <dbReference type="ARBA" id="ARBA00012387"/>
    </source>
</evidence>
<dbReference type="Proteomes" id="UP000193719">
    <property type="component" value="Unassembled WGS sequence"/>
</dbReference>
<dbReference type="Gene3D" id="3.90.550.10">
    <property type="entry name" value="Spore Coat Polysaccharide Biosynthesis Protein SpsA, Chain A"/>
    <property type="match status" value="1"/>
</dbReference>
<accession>A0A1Y1VI10</accession>
<dbReference type="STRING" id="1754191.A0A1Y1VI10"/>
<dbReference type="Gene3D" id="2.160.10.10">
    <property type="entry name" value="Hexapeptide repeat proteins"/>
    <property type="match status" value="1"/>
</dbReference>
<gene>
    <name evidence="7" type="ORF">BCR36DRAFT_580985</name>
</gene>
<reference evidence="7 8" key="1">
    <citation type="submission" date="2016-08" db="EMBL/GenBank/DDBJ databases">
        <title>Genomes of anaerobic fungi encode conserved fungal cellulosomes for biomass hydrolysis.</title>
        <authorList>
            <consortium name="DOE Joint Genome Institute"/>
            <person name="Haitjema C.H."/>
            <person name="Gilmore S.P."/>
            <person name="Henske J.K."/>
            <person name="Solomon K.V."/>
            <person name="De Groot R."/>
            <person name="Kuo A."/>
            <person name="Mondo S.J."/>
            <person name="Salamov A.A."/>
            <person name="Labutti K."/>
            <person name="Zhao Z."/>
            <person name="Chiniquy J."/>
            <person name="Barry K."/>
            <person name="Brewer H.M."/>
            <person name="Purvine S.O."/>
            <person name="Wright A.T."/>
            <person name="Boxma B."/>
            <person name="Van Alen T."/>
            <person name="Hackstein J.H."/>
            <person name="Baker S.E."/>
            <person name="Grigoriev I.V."/>
            <person name="O'Malley M.A."/>
        </authorList>
    </citation>
    <scope>NUCLEOTIDE SEQUENCE [LARGE SCALE GENOMIC DNA]</scope>
    <source>
        <strain evidence="8">finn</strain>
    </source>
</reference>
<sequence length="437" mass="49136">MSWTKAIILVGGPSVGTRFRPLSLSLPKPLFPIAGEPIIRHHIDALVKVDSIREILLVGFFENEIFNRFLTEVQLSYPHVTFRYLREYQSLGTGGGLYHFRDEILSGNPDYFFVVHADIACSFPFNEFLQYHKSHKGSATIMGTKVNKEDANRYGCLVSSETGVVTHYVEKPQSFVSDLISCGVYLFDPCIFEEMRKSVLDRRSIRDEEDEYGNVIYKLSGNADVVRLEQDILRPMASTGKLFVYTLKENDFWMQIKTAEQALPANNLYLHHLHKQPKPGHTRSSSCVVDASQNSNIPSVNYQINTPSRNQNFELVPPVYIHPTALIHPTAKIGPNVSVGPRVIIERGVRIKNAIILDGTEIKNDSLVMNSIVGWDSKLGSWSRVQGEPVMPNQADKSKNASILGKECKVADEIVIRSCLVLPHKELKSSVHDEVVM</sequence>